<organism evidence="1 2">
    <name type="scientific">Propionimicrobium lymphophilum ACS-093-V-SCH5</name>
    <dbReference type="NCBI Taxonomy" id="883161"/>
    <lineage>
        <taxon>Bacteria</taxon>
        <taxon>Bacillati</taxon>
        <taxon>Actinomycetota</taxon>
        <taxon>Actinomycetes</taxon>
        <taxon>Propionibacteriales</taxon>
        <taxon>Propionibacteriaceae</taxon>
        <taxon>Propionimicrobium</taxon>
    </lineage>
</organism>
<keyword evidence="2" id="KW-1185">Reference proteome</keyword>
<sequence>METGVARVRLMHMKTQRERVSYALARRNTLESMRGPESVMLPDPCDAQPLLVTSALNHGDEAEEPCPVCASDHLLILRYVFGDQLGQFSGRIKSLAELAEMETQFGEFKVRVVEVCPDCKWNFMIESFLLGDGIKRRLPRRQQTVEDIYG</sequence>
<dbReference type="InterPro" id="IPR035169">
    <property type="entry name" value="DUF5318"/>
</dbReference>
<proteinExistence type="predicted"/>
<protein>
    <recommendedName>
        <fullName evidence="3">DUF5318 domain-containing protein</fullName>
    </recommendedName>
</protein>
<evidence type="ECO:0000313" key="2">
    <source>
        <dbReference type="Proteomes" id="UP000014417"/>
    </source>
</evidence>
<evidence type="ECO:0000313" key="1">
    <source>
        <dbReference type="EMBL" id="EPD34007.1"/>
    </source>
</evidence>
<evidence type="ECO:0008006" key="3">
    <source>
        <dbReference type="Google" id="ProtNLM"/>
    </source>
</evidence>
<dbReference type="EMBL" id="AGZR01000001">
    <property type="protein sequence ID" value="EPD34007.1"/>
    <property type="molecule type" value="Genomic_DNA"/>
</dbReference>
<dbReference type="Pfam" id="PF17249">
    <property type="entry name" value="DUF5318"/>
    <property type="match status" value="1"/>
</dbReference>
<dbReference type="AlphaFoldDB" id="S2WMU6"/>
<gene>
    <name evidence="1" type="ORF">HMPREF9306_00040</name>
</gene>
<comment type="caution">
    <text evidence="1">The sequence shown here is derived from an EMBL/GenBank/DDBJ whole genome shotgun (WGS) entry which is preliminary data.</text>
</comment>
<reference evidence="1 2" key="1">
    <citation type="submission" date="2013-04" db="EMBL/GenBank/DDBJ databases">
        <title>The Genome Sequence of Propionimicrobium lymphophilum ACS-093-V-SCH5.</title>
        <authorList>
            <consortium name="The Broad Institute Genomics Platform"/>
            <person name="Earl A."/>
            <person name="Ward D."/>
            <person name="Feldgarden M."/>
            <person name="Gevers D."/>
            <person name="Saerens B."/>
            <person name="Vaneechoutte M."/>
            <person name="Walker B."/>
            <person name="Young S."/>
            <person name="Zeng Q."/>
            <person name="Gargeya S."/>
            <person name="Fitzgerald M."/>
            <person name="Haas B."/>
            <person name="Abouelleil A."/>
            <person name="Allen A.W."/>
            <person name="Alvarado L."/>
            <person name="Arachchi H.M."/>
            <person name="Berlin A.M."/>
            <person name="Chapman S.B."/>
            <person name="Gainer-Dewar J."/>
            <person name="Goldberg J."/>
            <person name="Griggs A."/>
            <person name="Gujja S."/>
            <person name="Hansen M."/>
            <person name="Howarth C."/>
            <person name="Imamovic A."/>
            <person name="Ireland A."/>
            <person name="Larimer J."/>
            <person name="McCowan C."/>
            <person name="Murphy C."/>
            <person name="Pearson M."/>
            <person name="Poon T.W."/>
            <person name="Priest M."/>
            <person name="Roberts A."/>
            <person name="Saif S."/>
            <person name="Shea T."/>
            <person name="Sisk P."/>
            <person name="Sykes S."/>
            <person name="Wortman J."/>
            <person name="Nusbaum C."/>
            <person name="Birren B."/>
        </authorList>
    </citation>
    <scope>NUCLEOTIDE SEQUENCE [LARGE SCALE GENOMIC DNA]</scope>
    <source>
        <strain evidence="1 2">ACS-093-V-SCH5</strain>
    </source>
</reference>
<dbReference type="HOGENOM" id="CLU_124443_1_0_11"/>
<accession>S2WMU6</accession>
<dbReference type="STRING" id="883161.HMPREF9306_00040"/>
<dbReference type="PATRIC" id="fig|883161.3.peg.38"/>
<name>S2WMU6_9ACTN</name>
<dbReference type="Proteomes" id="UP000014417">
    <property type="component" value="Unassembled WGS sequence"/>
</dbReference>